<dbReference type="GO" id="GO:0005506">
    <property type="term" value="F:iron ion binding"/>
    <property type="evidence" value="ECO:0007669"/>
    <property type="project" value="InterPro"/>
</dbReference>
<evidence type="ECO:0000256" key="3">
    <source>
        <dbReference type="ARBA" id="ARBA00004174"/>
    </source>
</evidence>
<comment type="subcellular location">
    <subcellularLocation>
        <location evidence="4">Endoplasmic reticulum membrane</location>
        <topology evidence="4">Peripheral membrane protein</topology>
    </subcellularLocation>
    <subcellularLocation>
        <location evidence="3">Microsome membrane</location>
        <topology evidence="3">Peripheral membrane protein</topology>
    </subcellularLocation>
</comment>
<evidence type="ECO:0000256" key="4">
    <source>
        <dbReference type="ARBA" id="ARBA00004406"/>
    </source>
</evidence>
<evidence type="ECO:0000256" key="16">
    <source>
        <dbReference type="SAM" id="Phobius"/>
    </source>
</evidence>
<dbReference type="Proteomes" id="UP001152798">
    <property type="component" value="Chromosome 5"/>
</dbReference>
<dbReference type="PROSITE" id="PS00086">
    <property type="entry name" value="CYTOCHROME_P450"/>
    <property type="match status" value="1"/>
</dbReference>
<evidence type="ECO:0000256" key="15">
    <source>
        <dbReference type="RuleBase" id="RU000461"/>
    </source>
</evidence>
<accession>A0A9P0MSE2</accession>
<keyword evidence="9" id="KW-0492">Microsome</keyword>
<comment type="cofactor">
    <cofactor evidence="1 14">
        <name>heme</name>
        <dbReference type="ChEBI" id="CHEBI:30413"/>
    </cofactor>
</comment>
<comment type="similarity">
    <text evidence="5 15">Belongs to the cytochrome P450 family.</text>
</comment>
<keyword evidence="7 14" id="KW-0479">Metal-binding</keyword>
<dbReference type="FunFam" id="1.10.630.10:FF:000042">
    <property type="entry name" value="Cytochrome P450"/>
    <property type="match status" value="1"/>
</dbReference>
<dbReference type="PANTHER" id="PTHR24292">
    <property type="entry name" value="CYTOCHROME P450"/>
    <property type="match status" value="1"/>
</dbReference>
<dbReference type="GO" id="GO:0020037">
    <property type="term" value="F:heme binding"/>
    <property type="evidence" value="ECO:0007669"/>
    <property type="project" value="InterPro"/>
</dbReference>
<evidence type="ECO:0000256" key="12">
    <source>
        <dbReference type="ARBA" id="ARBA00023033"/>
    </source>
</evidence>
<keyword evidence="16" id="KW-0812">Transmembrane</keyword>
<feature type="binding site" description="axial binding residue" evidence="14">
    <location>
        <position position="456"/>
    </location>
    <ligand>
        <name>heme</name>
        <dbReference type="ChEBI" id="CHEBI:30413"/>
    </ligand>
    <ligandPart>
        <name>Fe</name>
        <dbReference type="ChEBI" id="CHEBI:18248"/>
    </ligandPart>
</feature>
<keyword evidence="18" id="KW-1185">Reference proteome</keyword>
<evidence type="ECO:0000256" key="7">
    <source>
        <dbReference type="ARBA" id="ARBA00022723"/>
    </source>
</evidence>
<dbReference type="EMBL" id="OV725081">
    <property type="protein sequence ID" value="CAH1401486.1"/>
    <property type="molecule type" value="Genomic_DNA"/>
</dbReference>
<reference evidence="17" key="1">
    <citation type="submission" date="2022-01" db="EMBL/GenBank/DDBJ databases">
        <authorList>
            <person name="King R."/>
        </authorList>
    </citation>
    <scope>NUCLEOTIDE SEQUENCE</scope>
</reference>
<feature type="transmembrane region" description="Helical" evidence="16">
    <location>
        <begin position="6"/>
        <end position="28"/>
    </location>
</feature>
<protein>
    <recommendedName>
        <fullName evidence="19">Cytochrome P450</fullName>
    </recommendedName>
</protein>
<dbReference type="InterPro" id="IPR036396">
    <property type="entry name" value="Cyt_P450_sf"/>
</dbReference>
<name>A0A9P0MSE2_NEZVI</name>
<evidence type="ECO:0000256" key="11">
    <source>
        <dbReference type="ARBA" id="ARBA00023004"/>
    </source>
</evidence>
<organism evidence="17 18">
    <name type="scientific">Nezara viridula</name>
    <name type="common">Southern green stink bug</name>
    <name type="synonym">Cimex viridulus</name>
    <dbReference type="NCBI Taxonomy" id="85310"/>
    <lineage>
        <taxon>Eukaryota</taxon>
        <taxon>Metazoa</taxon>
        <taxon>Ecdysozoa</taxon>
        <taxon>Arthropoda</taxon>
        <taxon>Hexapoda</taxon>
        <taxon>Insecta</taxon>
        <taxon>Pterygota</taxon>
        <taxon>Neoptera</taxon>
        <taxon>Paraneoptera</taxon>
        <taxon>Hemiptera</taxon>
        <taxon>Heteroptera</taxon>
        <taxon>Panheteroptera</taxon>
        <taxon>Pentatomomorpha</taxon>
        <taxon>Pentatomoidea</taxon>
        <taxon>Pentatomidae</taxon>
        <taxon>Pentatominae</taxon>
        <taxon>Nezara</taxon>
    </lineage>
</organism>
<evidence type="ECO:0000256" key="9">
    <source>
        <dbReference type="ARBA" id="ARBA00022848"/>
    </source>
</evidence>
<evidence type="ECO:0000256" key="14">
    <source>
        <dbReference type="PIRSR" id="PIRSR602403-1"/>
    </source>
</evidence>
<dbReference type="PANTHER" id="PTHR24292:SF84">
    <property type="entry name" value="CYTOCHROME P450 28A5-RELATED"/>
    <property type="match status" value="1"/>
</dbReference>
<dbReference type="PRINTS" id="PR00465">
    <property type="entry name" value="EP450IV"/>
</dbReference>
<dbReference type="Pfam" id="PF00067">
    <property type="entry name" value="p450"/>
    <property type="match status" value="1"/>
</dbReference>
<keyword evidence="11 14" id="KW-0408">Iron</keyword>
<evidence type="ECO:0000256" key="1">
    <source>
        <dbReference type="ARBA" id="ARBA00001971"/>
    </source>
</evidence>
<dbReference type="GO" id="GO:0005789">
    <property type="term" value="C:endoplasmic reticulum membrane"/>
    <property type="evidence" value="ECO:0007669"/>
    <property type="project" value="UniProtKB-SubCell"/>
</dbReference>
<dbReference type="InterPro" id="IPR001128">
    <property type="entry name" value="Cyt_P450"/>
</dbReference>
<evidence type="ECO:0000256" key="13">
    <source>
        <dbReference type="ARBA" id="ARBA00023136"/>
    </source>
</evidence>
<dbReference type="InterPro" id="IPR002403">
    <property type="entry name" value="Cyt_P450_E_grp-IV"/>
</dbReference>
<keyword evidence="13 16" id="KW-0472">Membrane</keyword>
<keyword evidence="16" id="KW-1133">Transmembrane helix</keyword>
<evidence type="ECO:0000313" key="17">
    <source>
        <dbReference type="EMBL" id="CAH1401486.1"/>
    </source>
</evidence>
<keyword evidence="10 15" id="KW-0560">Oxidoreductase</keyword>
<evidence type="ECO:0000256" key="10">
    <source>
        <dbReference type="ARBA" id="ARBA00023002"/>
    </source>
</evidence>
<dbReference type="SUPFAM" id="SSF48264">
    <property type="entry name" value="Cytochrome P450"/>
    <property type="match status" value="1"/>
</dbReference>
<evidence type="ECO:0008006" key="19">
    <source>
        <dbReference type="Google" id="ProtNLM"/>
    </source>
</evidence>
<evidence type="ECO:0000256" key="5">
    <source>
        <dbReference type="ARBA" id="ARBA00010617"/>
    </source>
</evidence>
<comment type="function">
    <text evidence="2">May be involved in the metabolism of insect hormones and in the breakdown of synthetic insecticides.</text>
</comment>
<evidence type="ECO:0000256" key="8">
    <source>
        <dbReference type="ARBA" id="ARBA00022824"/>
    </source>
</evidence>
<dbReference type="GO" id="GO:0004497">
    <property type="term" value="F:monooxygenase activity"/>
    <property type="evidence" value="ECO:0007669"/>
    <property type="project" value="UniProtKB-KW"/>
</dbReference>
<dbReference type="AlphaFoldDB" id="A0A9P0MSE2"/>
<sequence>MVDLNQFWISLISIGIPLLIPIIFYLMVQNYKRTSYWKKRNIVYLPATPLFSKNIFDSFLIRYSLLSTVYKHGKGNVCCGFFQFRKPALLIRSPHVINLVLNQEFRIFQNKRQSDYTEGNKDPLSQHLLALNGYKWKFLRAKLTPTFTSEKLKSMFSLLEICVQNFLSYIDESKDSPIDIMEICGKLSIDAIASCAFGLELQCLKNRNHDFIKMGKAAFRPGNWHMFKAHLRTLYPQLFKKFNIRAYGKDVNDFFCSLVSETIRRRRMSGEKRVDFIYLLMKMLEEDEATVTEFNRTSTIKFTDDLIAAQAFSFFIGGYETTSITMSCIFYELACHDEIRQKVQNEIDSNLSSESEISYNDLKSLEYLDMVIKEVLRLHPPAFYTQRICSEDFKIPGSDVTIVKDMEVYIPILELHSDEENFPRPLEFIPERFSRENKSRIPKGSYLPFGDGPRKCIGMRFSLMELKLVMAITMLKYDFHLEKKTPEHINLEEYSRIYKIKNKIFLKFTKRVIS</sequence>
<evidence type="ECO:0000256" key="6">
    <source>
        <dbReference type="ARBA" id="ARBA00022617"/>
    </source>
</evidence>
<keyword evidence="12 15" id="KW-0503">Monooxygenase</keyword>
<dbReference type="OrthoDB" id="1470350at2759"/>
<dbReference type="PRINTS" id="PR00385">
    <property type="entry name" value="P450"/>
</dbReference>
<gene>
    <name evidence="17" type="ORF">NEZAVI_LOCUS10498</name>
</gene>
<proteinExistence type="inferred from homology"/>
<evidence type="ECO:0000313" key="18">
    <source>
        <dbReference type="Proteomes" id="UP001152798"/>
    </source>
</evidence>
<keyword evidence="6 14" id="KW-0349">Heme</keyword>
<dbReference type="InterPro" id="IPR017972">
    <property type="entry name" value="Cyt_P450_CS"/>
</dbReference>
<dbReference type="GO" id="GO:0016705">
    <property type="term" value="F:oxidoreductase activity, acting on paired donors, with incorporation or reduction of molecular oxygen"/>
    <property type="evidence" value="ECO:0007669"/>
    <property type="project" value="InterPro"/>
</dbReference>
<dbReference type="InterPro" id="IPR050476">
    <property type="entry name" value="Insect_CytP450_Detox"/>
</dbReference>
<dbReference type="Gene3D" id="1.10.630.10">
    <property type="entry name" value="Cytochrome P450"/>
    <property type="match status" value="1"/>
</dbReference>
<dbReference type="CDD" id="cd11056">
    <property type="entry name" value="CYP6-like"/>
    <property type="match status" value="1"/>
</dbReference>
<keyword evidence="8" id="KW-0256">Endoplasmic reticulum</keyword>
<evidence type="ECO:0000256" key="2">
    <source>
        <dbReference type="ARBA" id="ARBA00003690"/>
    </source>
</evidence>